<gene>
    <name evidence="4" type="primary">LOC107003400</name>
</gene>
<dbReference type="PANTHER" id="PTHR23024:SF406">
    <property type="entry name" value="CARBOXYLESTERASE 15-RELATED"/>
    <property type="match status" value="1"/>
</dbReference>
<feature type="domain" description="Alpha/beta hydrolase fold-3" evidence="2">
    <location>
        <begin position="81"/>
        <end position="305"/>
    </location>
</feature>
<evidence type="ECO:0000313" key="3">
    <source>
        <dbReference type="Proteomes" id="UP000694930"/>
    </source>
</evidence>
<protein>
    <submittedName>
        <fullName evidence="4">Probable carboxylesterase 15</fullName>
    </submittedName>
</protein>
<evidence type="ECO:0000259" key="2">
    <source>
        <dbReference type="Pfam" id="PF07859"/>
    </source>
</evidence>
<organism evidence="3 4">
    <name type="scientific">Solanum pennellii</name>
    <name type="common">Tomato</name>
    <name type="synonym">Lycopersicon pennellii</name>
    <dbReference type="NCBI Taxonomy" id="28526"/>
    <lineage>
        <taxon>Eukaryota</taxon>
        <taxon>Viridiplantae</taxon>
        <taxon>Streptophyta</taxon>
        <taxon>Embryophyta</taxon>
        <taxon>Tracheophyta</taxon>
        <taxon>Spermatophyta</taxon>
        <taxon>Magnoliopsida</taxon>
        <taxon>eudicotyledons</taxon>
        <taxon>Gunneridae</taxon>
        <taxon>Pentapetalae</taxon>
        <taxon>asterids</taxon>
        <taxon>lamiids</taxon>
        <taxon>Solanales</taxon>
        <taxon>Solanaceae</taxon>
        <taxon>Solanoideae</taxon>
        <taxon>Solaneae</taxon>
        <taxon>Solanum</taxon>
        <taxon>Solanum subgen. Lycopersicon</taxon>
    </lineage>
</organism>
<evidence type="ECO:0000313" key="4">
    <source>
        <dbReference type="RefSeq" id="XP_015057210.1"/>
    </source>
</evidence>
<dbReference type="RefSeq" id="XP_015057210.1">
    <property type="nucleotide sequence ID" value="XM_015201724.2"/>
</dbReference>
<dbReference type="PANTHER" id="PTHR23024">
    <property type="entry name" value="ARYLACETAMIDE DEACETYLASE"/>
    <property type="match status" value="1"/>
</dbReference>
<name>A0ABM1FI83_SOLPN</name>
<accession>A0ABM1FI83</accession>
<dbReference type="Gene3D" id="3.40.50.1820">
    <property type="entry name" value="alpha/beta hydrolase"/>
    <property type="match status" value="1"/>
</dbReference>
<sequence length="330" mass="37336">MGSIPHVVEDCLGILQVYSDGSIFRLSDDQIDFHNFPIKDDGSVIWKDIIYNNQNKDGKDSLYLRLYKPKCMANKQLPIIYFFHGGGFCVGSRVWPNCHSCCIRLSSVLETLVIAPDYSLAPEYRLPAAMDDAFASIKWLQDQALSNKITYDDSWINHDYDRVYVIGDSSGGNIAHHLALRLGVGSPELAPVRIRGYVLMAPFFGGSVRTKSEEEGPDEPFLNMQILDRFWRLSLPIGATPDHPLANPFGPLSPKLQPKKIDPLLVIVGGNELLKDRVEYYASKMKELNEDVHYFEFEEMQHGFFTNDPFSQVADLVLQEIKCFMCKTSS</sequence>
<dbReference type="InterPro" id="IPR029058">
    <property type="entry name" value="AB_hydrolase_fold"/>
</dbReference>
<dbReference type="SUPFAM" id="SSF53474">
    <property type="entry name" value="alpha/beta-Hydrolases"/>
    <property type="match status" value="1"/>
</dbReference>
<dbReference type="InterPro" id="IPR050466">
    <property type="entry name" value="Carboxylest/Gibb_receptor"/>
</dbReference>
<dbReference type="InterPro" id="IPR013094">
    <property type="entry name" value="AB_hydrolase_3"/>
</dbReference>
<proteinExistence type="inferred from homology"/>
<reference evidence="4" key="2">
    <citation type="submission" date="2025-08" db="UniProtKB">
        <authorList>
            <consortium name="RefSeq"/>
        </authorList>
    </citation>
    <scope>IDENTIFICATION</scope>
</reference>
<dbReference type="Proteomes" id="UP000694930">
    <property type="component" value="Chromosome 11"/>
</dbReference>
<keyword evidence="3" id="KW-1185">Reference proteome</keyword>
<dbReference type="GeneID" id="107003400"/>
<reference evidence="3" key="1">
    <citation type="journal article" date="2014" name="Nat. Genet.">
        <title>The genome of the stress-tolerant wild tomato species Solanum pennellii.</title>
        <authorList>
            <person name="Bolger A."/>
            <person name="Scossa F."/>
            <person name="Bolger M.E."/>
            <person name="Lanz C."/>
            <person name="Maumus F."/>
            <person name="Tohge T."/>
            <person name="Quesneville H."/>
            <person name="Alseekh S."/>
            <person name="Sorensen I."/>
            <person name="Lichtenstein G."/>
            <person name="Fich E.A."/>
            <person name="Conte M."/>
            <person name="Keller H."/>
            <person name="Schneeberger K."/>
            <person name="Schwacke R."/>
            <person name="Ofner I."/>
            <person name="Vrebalov J."/>
            <person name="Xu Y."/>
            <person name="Osorio S."/>
            <person name="Aflitos S.A."/>
            <person name="Schijlen E."/>
            <person name="Jimenez-Gomez J.M."/>
            <person name="Ryngajllo M."/>
            <person name="Kimura S."/>
            <person name="Kumar R."/>
            <person name="Koenig D."/>
            <person name="Headland L.R."/>
            <person name="Maloof J.N."/>
            <person name="Sinha N."/>
            <person name="van Ham R.C."/>
            <person name="Lankhorst R.K."/>
            <person name="Mao L."/>
            <person name="Vogel A."/>
            <person name="Arsova B."/>
            <person name="Panstruga R."/>
            <person name="Fei Z."/>
            <person name="Rose J.K."/>
            <person name="Zamir D."/>
            <person name="Carrari F."/>
            <person name="Giovannoni J.J."/>
            <person name="Weigel D."/>
            <person name="Usadel B."/>
            <person name="Fernie A.R."/>
        </authorList>
    </citation>
    <scope>NUCLEOTIDE SEQUENCE [LARGE SCALE GENOMIC DNA]</scope>
    <source>
        <strain evidence="3">cv. LA0716</strain>
    </source>
</reference>
<comment type="similarity">
    <text evidence="1">Belongs to the 'GDXG' lipolytic enzyme family.</text>
</comment>
<evidence type="ECO:0000256" key="1">
    <source>
        <dbReference type="ARBA" id="ARBA00010515"/>
    </source>
</evidence>
<dbReference type="Pfam" id="PF07859">
    <property type="entry name" value="Abhydrolase_3"/>
    <property type="match status" value="1"/>
</dbReference>